<comment type="caution">
    <text evidence="2">The sequence shown here is derived from an EMBL/GenBank/DDBJ whole genome shotgun (WGS) entry which is preliminary data.</text>
</comment>
<dbReference type="RefSeq" id="WP_262682058.1">
    <property type="nucleotide sequence ID" value="NZ_JAOQIO010000001.1"/>
</dbReference>
<dbReference type="InterPro" id="IPR025372">
    <property type="entry name" value="DUF4362"/>
</dbReference>
<dbReference type="PROSITE" id="PS51257">
    <property type="entry name" value="PROKAR_LIPOPROTEIN"/>
    <property type="match status" value="1"/>
</dbReference>
<evidence type="ECO:0000313" key="3">
    <source>
        <dbReference type="Proteomes" id="UP001652445"/>
    </source>
</evidence>
<dbReference type="EMBL" id="JAOQIO010000001">
    <property type="protein sequence ID" value="MCU6790574.1"/>
    <property type="molecule type" value="Genomic_DNA"/>
</dbReference>
<feature type="chain" id="PRO_5047411498" evidence="1">
    <location>
        <begin position="23"/>
        <end position="158"/>
    </location>
</feature>
<sequence>MKIYIFFPLLILLLTACNDSNSQVGYSHESDFPKLTKPYRAEKAIQNGDVVNVHGKFTNLDKWHQFMEGVTTNQAGKVRITQYTIEGDPIFYELTYNGKLIKYTFDNSMDAFGSDLKRPSTNCKALEKKKSEQGQEGYVLSECENNQTGKTFWFVEAQ</sequence>
<feature type="signal peptide" evidence="1">
    <location>
        <begin position="1"/>
        <end position="22"/>
    </location>
</feature>
<proteinExistence type="predicted"/>
<keyword evidence="1" id="KW-0732">Signal</keyword>
<organism evidence="2 3">
    <name type="scientific">Paenibacillus baimaensis</name>
    <dbReference type="NCBI Taxonomy" id="2982185"/>
    <lineage>
        <taxon>Bacteria</taxon>
        <taxon>Bacillati</taxon>
        <taxon>Bacillota</taxon>
        <taxon>Bacilli</taxon>
        <taxon>Bacillales</taxon>
        <taxon>Paenibacillaceae</taxon>
        <taxon>Paenibacillus</taxon>
    </lineage>
</organism>
<keyword evidence="3" id="KW-1185">Reference proteome</keyword>
<dbReference type="Pfam" id="PF14275">
    <property type="entry name" value="DUF4362"/>
    <property type="match status" value="1"/>
</dbReference>
<protein>
    <submittedName>
        <fullName evidence="2">DUF4362 domain-containing protein</fullName>
    </submittedName>
</protein>
<name>A0ABT2U7H3_9BACL</name>
<accession>A0ABT2U7H3</accession>
<gene>
    <name evidence="2" type="ORF">OB236_00400</name>
</gene>
<evidence type="ECO:0000256" key="1">
    <source>
        <dbReference type="SAM" id="SignalP"/>
    </source>
</evidence>
<reference evidence="2 3" key="1">
    <citation type="submission" date="2022-09" db="EMBL/GenBank/DDBJ databases">
        <authorList>
            <person name="Han X.L."/>
            <person name="Wang Q."/>
            <person name="Lu T."/>
        </authorList>
    </citation>
    <scope>NUCLEOTIDE SEQUENCE [LARGE SCALE GENOMIC DNA]</scope>
    <source>
        <strain evidence="2 3">WQ 127069</strain>
    </source>
</reference>
<dbReference type="Proteomes" id="UP001652445">
    <property type="component" value="Unassembled WGS sequence"/>
</dbReference>
<evidence type="ECO:0000313" key="2">
    <source>
        <dbReference type="EMBL" id="MCU6790574.1"/>
    </source>
</evidence>